<feature type="transmembrane region" description="Helical" evidence="1">
    <location>
        <begin position="305"/>
        <end position="326"/>
    </location>
</feature>
<reference evidence="4" key="1">
    <citation type="journal article" date="2019" name="Int. J. Syst. Evol. Microbiol.">
        <title>The Global Catalogue of Microorganisms (GCM) 10K type strain sequencing project: providing services to taxonomists for standard genome sequencing and annotation.</title>
        <authorList>
            <consortium name="The Broad Institute Genomics Platform"/>
            <consortium name="The Broad Institute Genome Sequencing Center for Infectious Disease"/>
            <person name="Wu L."/>
            <person name="Ma J."/>
        </authorList>
    </citation>
    <scope>NUCLEOTIDE SEQUENCE [LARGE SCALE GENOMIC DNA]</scope>
    <source>
        <strain evidence="4">CCM 7327</strain>
    </source>
</reference>
<gene>
    <name evidence="3" type="ORF">GCM10019071_37720</name>
</gene>
<name>A0ABQ1F948_SPHSA</name>
<organism evidence="3 4">
    <name type="scientific">Sphingobium fuliginis (strain ATCC 27551)</name>
    <dbReference type="NCBI Taxonomy" id="336203"/>
    <lineage>
        <taxon>Bacteria</taxon>
        <taxon>Pseudomonadati</taxon>
        <taxon>Pseudomonadota</taxon>
        <taxon>Alphaproteobacteria</taxon>
        <taxon>Sphingomonadales</taxon>
        <taxon>Sphingomonadaceae</taxon>
        <taxon>Sphingobium</taxon>
    </lineage>
</organism>
<protein>
    <submittedName>
        <fullName evidence="3">LPS biosynthesis protein</fullName>
    </submittedName>
</protein>
<feature type="domain" description="Acyltransferase 3" evidence="2">
    <location>
        <begin position="22"/>
        <end position="323"/>
    </location>
</feature>
<feature type="transmembrane region" description="Helical" evidence="1">
    <location>
        <begin position="171"/>
        <end position="188"/>
    </location>
</feature>
<dbReference type="PANTHER" id="PTHR23028">
    <property type="entry name" value="ACETYLTRANSFERASE"/>
    <property type="match status" value="1"/>
</dbReference>
<keyword evidence="1" id="KW-0472">Membrane</keyword>
<proteinExistence type="predicted"/>
<feature type="transmembrane region" description="Helical" evidence="1">
    <location>
        <begin position="229"/>
        <end position="260"/>
    </location>
</feature>
<dbReference type="InterPro" id="IPR050879">
    <property type="entry name" value="Acyltransferase_3"/>
</dbReference>
<sequence>MLFCCYGGLMTGPRPSTRRLTELDALRGLGALCVLVFHYSTRFHELFPQAAHVPFRFLGGNYRVLLFFAISGFAIFFTLDRIRTTADFLINRFARLYPAYLVAMLLTLGIEYLAHVSQLLIGPGAILANVTMLQGFAFLPEVDGAYWTLTVEIAFYVCMLSIWKWTGLRRLEPVLLAWLALRWLYALWPGMPERIVMLLVLRYVPFFIIGILSYRVWAGQRSWRQQAPYAALALLSIATIDSPDIMLAGLLLLAAFAALTAGRLHFLSLRPLVWMGGISYSFYLIHQHVGFVVMLKMAEAGYSPWAGFAAAFAVALALGTLINRLVERPAGEAILGWWRRRRERAAPRETAPSRA</sequence>
<feature type="transmembrane region" description="Helical" evidence="1">
    <location>
        <begin position="195"/>
        <end position="217"/>
    </location>
</feature>
<evidence type="ECO:0000259" key="2">
    <source>
        <dbReference type="Pfam" id="PF01757"/>
    </source>
</evidence>
<accession>A0ABQ1F948</accession>
<feature type="transmembrane region" description="Helical" evidence="1">
    <location>
        <begin position="94"/>
        <end position="114"/>
    </location>
</feature>
<feature type="transmembrane region" description="Helical" evidence="1">
    <location>
        <begin position="272"/>
        <end position="293"/>
    </location>
</feature>
<evidence type="ECO:0000313" key="4">
    <source>
        <dbReference type="Proteomes" id="UP000628109"/>
    </source>
</evidence>
<comment type="caution">
    <text evidence="3">The sequence shown here is derived from an EMBL/GenBank/DDBJ whole genome shotgun (WGS) entry which is preliminary data.</text>
</comment>
<feature type="transmembrane region" description="Helical" evidence="1">
    <location>
        <begin position="146"/>
        <end position="165"/>
    </location>
</feature>
<evidence type="ECO:0000313" key="3">
    <source>
        <dbReference type="EMBL" id="GGA03561.1"/>
    </source>
</evidence>
<keyword evidence="1" id="KW-1133">Transmembrane helix</keyword>
<dbReference type="PANTHER" id="PTHR23028:SF131">
    <property type="entry name" value="BLR2367 PROTEIN"/>
    <property type="match status" value="1"/>
</dbReference>
<feature type="transmembrane region" description="Helical" evidence="1">
    <location>
        <begin position="61"/>
        <end position="82"/>
    </location>
</feature>
<dbReference type="InterPro" id="IPR002656">
    <property type="entry name" value="Acyl_transf_3_dom"/>
</dbReference>
<keyword evidence="4" id="KW-1185">Reference proteome</keyword>
<dbReference type="Pfam" id="PF01757">
    <property type="entry name" value="Acyl_transf_3"/>
    <property type="match status" value="1"/>
</dbReference>
<evidence type="ECO:0000256" key="1">
    <source>
        <dbReference type="SAM" id="Phobius"/>
    </source>
</evidence>
<dbReference type="EMBL" id="BMDU01000010">
    <property type="protein sequence ID" value="GGA03561.1"/>
    <property type="molecule type" value="Genomic_DNA"/>
</dbReference>
<keyword evidence="1" id="KW-0812">Transmembrane</keyword>
<dbReference type="Proteomes" id="UP000628109">
    <property type="component" value="Unassembled WGS sequence"/>
</dbReference>